<evidence type="ECO:0000256" key="1">
    <source>
        <dbReference type="SAM" id="SignalP"/>
    </source>
</evidence>
<organism evidence="2 3">
    <name type="scientific">Diplogelasinospora grovesii</name>
    <dbReference type="NCBI Taxonomy" id="303347"/>
    <lineage>
        <taxon>Eukaryota</taxon>
        <taxon>Fungi</taxon>
        <taxon>Dikarya</taxon>
        <taxon>Ascomycota</taxon>
        <taxon>Pezizomycotina</taxon>
        <taxon>Sordariomycetes</taxon>
        <taxon>Sordariomycetidae</taxon>
        <taxon>Sordariales</taxon>
        <taxon>Diplogelasinosporaceae</taxon>
        <taxon>Diplogelasinospora</taxon>
    </lineage>
</organism>
<protein>
    <recommendedName>
        <fullName evidence="4">Secreted protein</fullName>
    </recommendedName>
</protein>
<feature type="signal peptide" evidence="1">
    <location>
        <begin position="1"/>
        <end position="23"/>
    </location>
</feature>
<dbReference type="EMBL" id="MU853752">
    <property type="protein sequence ID" value="KAK3946145.1"/>
    <property type="molecule type" value="Genomic_DNA"/>
</dbReference>
<comment type="caution">
    <text evidence="2">The sequence shown here is derived from an EMBL/GenBank/DDBJ whole genome shotgun (WGS) entry which is preliminary data.</text>
</comment>
<gene>
    <name evidence="2" type="ORF">QBC46DRAFT_368936</name>
</gene>
<evidence type="ECO:0000313" key="2">
    <source>
        <dbReference type="EMBL" id="KAK3946145.1"/>
    </source>
</evidence>
<dbReference type="Proteomes" id="UP001303473">
    <property type="component" value="Unassembled WGS sequence"/>
</dbReference>
<dbReference type="AlphaFoldDB" id="A0AAN6SA65"/>
<name>A0AAN6SA65_9PEZI</name>
<sequence length="77" mass="7922">MCASYVPCMLVLALYTVRSPAWAKPRVVASILLLSFGCPTGEGQTPAGGAHGPASLSCAERKGRLGSSPPDLVDTSF</sequence>
<accession>A0AAN6SA65</accession>
<feature type="chain" id="PRO_5042839434" description="Secreted protein" evidence="1">
    <location>
        <begin position="24"/>
        <end position="77"/>
    </location>
</feature>
<reference evidence="3" key="1">
    <citation type="journal article" date="2023" name="Mol. Phylogenet. Evol.">
        <title>Genome-scale phylogeny and comparative genomics of the fungal order Sordariales.</title>
        <authorList>
            <person name="Hensen N."/>
            <person name="Bonometti L."/>
            <person name="Westerberg I."/>
            <person name="Brannstrom I.O."/>
            <person name="Guillou S."/>
            <person name="Cros-Aarteil S."/>
            <person name="Calhoun S."/>
            <person name="Haridas S."/>
            <person name="Kuo A."/>
            <person name="Mondo S."/>
            <person name="Pangilinan J."/>
            <person name="Riley R."/>
            <person name="LaButti K."/>
            <person name="Andreopoulos B."/>
            <person name="Lipzen A."/>
            <person name="Chen C."/>
            <person name="Yan M."/>
            <person name="Daum C."/>
            <person name="Ng V."/>
            <person name="Clum A."/>
            <person name="Steindorff A."/>
            <person name="Ohm R.A."/>
            <person name="Martin F."/>
            <person name="Silar P."/>
            <person name="Natvig D.O."/>
            <person name="Lalanne C."/>
            <person name="Gautier V."/>
            <person name="Ament-Velasquez S.L."/>
            <person name="Kruys A."/>
            <person name="Hutchinson M.I."/>
            <person name="Powell A.J."/>
            <person name="Barry K."/>
            <person name="Miller A.N."/>
            <person name="Grigoriev I.V."/>
            <person name="Debuchy R."/>
            <person name="Gladieux P."/>
            <person name="Hiltunen Thoren M."/>
            <person name="Johannesson H."/>
        </authorList>
    </citation>
    <scope>NUCLEOTIDE SEQUENCE [LARGE SCALE GENOMIC DNA]</scope>
    <source>
        <strain evidence="3">CBS 340.73</strain>
    </source>
</reference>
<keyword evidence="1" id="KW-0732">Signal</keyword>
<proteinExistence type="predicted"/>
<evidence type="ECO:0000313" key="3">
    <source>
        <dbReference type="Proteomes" id="UP001303473"/>
    </source>
</evidence>
<evidence type="ECO:0008006" key="4">
    <source>
        <dbReference type="Google" id="ProtNLM"/>
    </source>
</evidence>
<keyword evidence="3" id="KW-1185">Reference proteome</keyword>